<dbReference type="InParanoid" id="A0A2K1J1Q4"/>
<reference evidence="1 3" key="2">
    <citation type="journal article" date="2018" name="Plant J.">
        <title>The Physcomitrella patens chromosome-scale assembly reveals moss genome structure and evolution.</title>
        <authorList>
            <person name="Lang D."/>
            <person name="Ullrich K.K."/>
            <person name="Murat F."/>
            <person name="Fuchs J."/>
            <person name="Jenkins J."/>
            <person name="Haas F.B."/>
            <person name="Piednoel M."/>
            <person name="Gundlach H."/>
            <person name="Van Bel M."/>
            <person name="Meyberg R."/>
            <person name="Vives C."/>
            <person name="Morata J."/>
            <person name="Symeonidi A."/>
            <person name="Hiss M."/>
            <person name="Muchero W."/>
            <person name="Kamisugi Y."/>
            <person name="Saleh O."/>
            <person name="Blanc G."/>
            <person name="Decker E.L."/>
            <person name="van Gessel N."/>
            <person name="Grimwood J."/>
            <person name="Hayes R.D."/>
            <person name="Graham S.W."/>
            <person name="Gunter L.E."/>
            <person name="McDaniel S.F."/>
            <person name="Hoernstein S.N.W."/>
            <person name="Larsson A."/>
            <person name="Li F.W."/>
            <person name="Perroud P.F."/>
            <person name="Phillips J."/>
            <person name="Ranjan P."/>
            <person name="Rokshar D.S."/>
            <person name="Rothfels C.J."/>
            <person name="Schneider L."/>
            <person name="Shu S."/>
            <person name="Stevenson D.W."/>
            <person name="Thummler F."/>
            <person name="Tillich M."/>
            <person name="Villarreal Aguilar J.C."/>
            <person name="Widiez T."/>
            <person name="Wong G.K."/>
            <person name="Wymore A."/>
            <person name="Zhang Y."/>
            <person name="Zimmer A.D."/>
            <person name="Quatrano R.S."/>
            <person name="Mayer K.F.X."/>
            <person name="Goodstein D."/>
            <person name="Casacuberta J.M."/>
            <person name="Vandepoele K."/>
            <person name="Reski R."/>
            <person name="Cuming A.C."/>
            <person name="Tuskan G.A."/>
            <person name="Maumus F."/>
            <person name="Salse J."/>
            <person name="Schmutz J."/>
            <person name="Rensing S.A."/>
        </authorList>
    </citation>
    <scope>NUCLEOTIDE SEQUENCE [LARGE SCALE GENOMIC DNA]</scope>
    <source>
        <strain evidence="2 3">cv. Gransden 2004</strain>
    </source>
</reference>
<reference evidence="2" key="3">
    <citation type="submission" date="2020-12" db="UniProtKB">
        <authorList>
            <consortium name="EnsemblPlants"/>
        </authorList>
    </citation>
    <scope>IDENTIFICATION</scope>
</reference>
<evidence type="ECO:0000313" key="2">
    <source>
        <dbReference type="EnsemblPlants" id="PAC:32980974.CDS.1"/>
    </source>
</evidence>
<sequence length="112" mass="13223">MFRHLFWCKFDRRLFLSNLVQASCSKQLFYSKKAASWRYVWGNSVTVFVELNTLDVILCSIQISNPKFSCAWTQRVRVSHTRCEFVLLFTRGDEPYCLSIPAAYYLTLSYIK</sequence>
<evidence type="ECO:0000313" key="3">
    <source>
        <dbReference type="Proteomes" id="UP000006727"/>
    </source>
</evidence>
<dbReference type="EnsemblPlants" id="Pp3c18_20100V3.1">
    <property type="protein sequence ID" value="PAC:32980974.CDS.1"/>
    <property type="gene ID" value="Pp3c18_20100"/>
</dbReference>
<evidence type="ECO:0000313" key="1">
    <source>
        <dbReference type="EMBL" id="PNR35459.1"/>
    </source>
</evidence>
<protein>
    <submittedName>
        <fullName evidence="1 2">Uncharacterized protein</fullName>
    </submittedName>
</protein>
<dbReference type="Proteomes" id="UP000006727">
    <property type="component" value="Chromosome 18"/>
</dbReference>
<reference evidence="1 3" key="1">
    <citation type="journal article" date="2008" name="Science">
        <title>The Physcomitrella genome reveals evolutionary insights into the conquest of land by plants.</title>
        <authorList>
            <person name="Rensing S."/>
            <person name="Lang D."/>
            <person name="Zimmer A."/>
            <person name="Terry A."/>
            <person name="Salamov A."/>
            <person name="Shapiro H."/>
            <person name="Nishiyama T."/>
            <person name="Perroud P.-F."/>
            <person name="Lindquist E."/>
            <person name="Kamisugi Y."/>
            <person name="Tanahashi T."/>
            <person name="Sakakibara K."/>
            <person name="Fujita T."/>
            <person name="Oishi K."/>
            <person name="Shin-I T."/>
            <person name="Kuroki Y."/>
            <person name="Toyoda A."/>
            <person name="Suzuki Y."/>
            <person name="Hashimoto A."/>
            <person name="Yamaguchi K."/>
            <person name="Sugano A."/>
            <person name="Kohara Y."/>
            <person name="Fujiyama A."/>
            <person name="Anterola A."/>
            <person name="Aoki S."/>
            <person name="Ashton N."/>
            <person name="Barbazuk W.B."/>
            <person name="Barker E."/>
            <person name="Bennetzen J."/>
            <person name="Bezanilla M."/>
            <person name="Blankenship R."/>
            <person name="Cho S.H."/>
            <person name="Dutcher S."/>
            <person name="Estelle M."/>
            <person name="Fawcett J.A."/>
            <person name="Gundlach H."/>
            <person name="Hanada K."/>
            <person name="Heyl A."/>
            <person name="Hicks K.A."/>
            <person name="Hugh J."/>
            <person name="Lohr M."/>
            <person name="Mayer K."/>
            <person name="Melkozernov A."/>
            <person name="Murata T."/>
            <person name="Nelson D."/>
            <person name="Pils B."/>
            <person name="Prigge M."/>
            <person name="Reiss B."/>
            <person name="Renner T."/>
            <person name="Rombauts S."/>
            <person name="Rushton P."/>
            <person name="Sanderfoot A."/>
            <person name="Schween G."/>
            <person name="Shiu S.-H."/>
            <person name="Stueber K."/>
            <person name="Theodoulou F.L."/>
            <person name="Tu H."/>
            <person name="Van de Peer Y."/>
            <person name="Verrier P.J."/>
            <person name="Waters E."/>
            <person name="Wood A."/>
            <person name="Yang L."/>
            <person name="Cove D."/>
            <person name="Cuming A."/>
            <person name="Hasebe M."/>
            <person name="Lucas S."/>
            <person name="Mishler D.B."/>
            <person name="Reski R."/>
            <person name="Grigoriev I."/>
            <person name="Quatrano R.S."/>
            <person name="Boore J.L."/>
        </authorList>
    </citation>
    <scope>NUCLEOTIDE SEQUENCE [LARGE SCALE GENOMIC DNA]</scope>
    <source>
        <strain evidence="2 3">cv. Gransden 2004</strain>
    </source>
</reference>
<gene>
    <name evidence="1" type="ORF">PHYPA_023359</name>
</gene>
<dbReference type="Gramene" id="Pp3c18_20100V3.1">
    <property type="protein sequence ID" value="PAC:32980974.CDS.1"/>
    <property type="gene ID" value="Pp3c18_20100"/>
</dbReference>
<dbReference type="EMBL" id="ABEU02000018">
    <property type="protein sequence ID" value="PNR35459.1"/>
    <property type="molecule type" value="Genomic_DNA"/>
</dbReference>
<accession>A0A2K1J1Q4</accession>
<proteinExistence type="predicted"/>
<name>A0A2K1J1Q4_PHYPA</name>
<keyword evidence="3" id="KW-1185">Reference proteome</keyword>
<dbReference type="AlphaFoldDB" id="A0A2K1J1Q4"/>
<organism evidence="1">
    <name type="scientific">Physcomitrium patens</name>
    <name type="common">Spreading-leaved earth moss</name>
    <name type="synonym">Physcomitrella patens</name>
    <dbReference type="NCBI Taxonomy" id="3218"/>
    <lineage>
        <taxon>Eukaryota</taxon>
        <taxon>Viridiplantae</taxon>
        <taxon>Streptophyta</taxon>
        <taxon>Embryophyta</taxon>
        <taxon>Bryophyta</taxon>
        <taxon>Bryophytina</taxon>
        <taxon>Bryopsida</taxon>
        <taxon>Funariidae</taxon>
        <taxon>Funariales</taxon>
        <taxon>Funariaceae</taxon>
        <taxon>Physcomitrium</taxon>
    </lineage>
</organism>